<dbReference type="GeneTree" id="ENSGT00530000064449"/>
<dbReference type="Gene3D" id="1.10.287.210">
    <property type="match status" value="1"/>
</dbReference>
<proteinExistence type="predicted"/>
<accession>A0AAR2IIS9</accession>
<dbReference type="PANTHER" id="PTHR10424">
    <property type="entry name" value="VIRAL ENVELOPE PROTEIN"/>
    <property type="match status" value="1"/>
</dbReference>
<sequence>MHNKVVSASVSTMTNAFTPATQEVTDPGLKGSDYTKWSPGDIVKLTTGYVGDNLWLKWLAAQAGEAGMEDCVACAQARAPLSLAPAPLFPDTDMTGFKCMIELTKQANPINCTTLADIFPVIANTTGTGPFRAPLSGNFTCFNHTYVDGTGRGKMIGQINPDWCHITYSGNASVGPWARAGLYYYCGGTILLVRMPIHTFGLCAMVRLVSPILLVGQRQAKHITMHRRKRETTEDHFDLTKNSLTYIDAIGVPRGVPDEYKLVDQIAAGFENIPIISALFPVTPNKNVDRINYVNYQVMRLANLTKVAVEGLSAQLSATSLMAIQNRMALDMLLAETGGVCHMFGDMCCTFIPNNTAPDGSVTKALEGLKALSKEMHDNSGLDNAITGWLDKVLVNGRPCLSLYVCQSLCFWPSSLYAVVAAFLVLGH</sequence>
<evidence type="ECO:0000313" key="2">
    <source>
        <dbReference type="Proteomes" id="UP001501920"/>
    </source>
</evidence>
<dbReference type="Ensembl" id="ENSPNAT00000045941.1">
    <property type="protein sequence ID" value="ENSPNAP00000039555.1"/>
    <property type="gene ID" value="ENSPNAG00000036489.1"/>
</dbReference>
<reference evidence="1 2" key="1">
    <citation type="submission" date="2020-10" db="EMBL/GenBank/DDBJ databases">
        <title>Pygocentrus nattereri (red-bellied piranha) genome, fPygNat1, primary haplotype.</title>
        <authorList>
            <person name="Myers G."/>
            <person name="Meyer A."/>
            <person name="Karagic N."/>
            <person name="Pippel M."/>
            <person name="Winkler S."/>
            <person name="Tracey A."/>
            <person name="Wood J."/>
            <person name="Formenti G."/>
            <person name="Howe K."/>
            <person name="Fedrigo O."/>
            <person name="Jarvis E.D."/>
        </authorList>
    </citation>
    <scope>NUCLEOTIDE SEQUENCE [LARGE SCALE GENOMIC DNA]</scope>
</reference>
<keyword evidence="2" id="KW-1185">Reference proteome</keyword>
<protein>
    <submittedName>
        <fullName evidence="1">Uncharacterized protein</fullName>
    </submittedName>
</protein>
<organism evidence="1 2">
    <name type="scientific">Pygocentrus nattereri</name>
    <name type="common">Red-bellied piranha</name>
    <dbReference type="NCBI Taxonomy" id="42514"/>
    <lineage>
        <taxon>Eukaryota</taxon>
        <taxon>Metazoa</taxon>
        <taxon>Chordata</taxon>
        <taxon>Craniata</taxon>
        <taxon>Vertebrata</taxon>
        <taxon>Euteleostomi</taxon>
        <taxon>Actinopterygii</taxon>
        <taxon>Neopterygii</taxon>
        <taxon>Teleostei</taxon>
        <taxon>Ostariophysi</taxon>
        <taxon>Characiformes</taxon>
        <taxon>Characoidei</taxon>
        <taxon>Pygocentrus</taxon>
    </lineage>
</organism>
<reference evidence="1" key="2">
    <citation type="submission" date="2025-08" db="UniProtKB">
        <authorList>
            <consortium name="Ensembl"/>
        </authorList>
    </citation>
    <scope>IDENTIFICATION</scope>
</reference>
<dbReference type="PANTHER" id="PTHR10424:SF80">
    <property type="entry name" value="ENVELOPE GLYCOPROTEIN"/>
    <property type="match status" value="1"/>
</dbReference>
<name>A0AAR2IIS9_PYGNA</name>
<dbReference type="AlphaFoldDB" id="A0AAR2IIS9"/>
<dbReference type="Pfam" id="PF00429">
    <property type="entry name" value="TLV_coat"/>
    <property type="match status" value="1"/>
</dbReference>
<evidence type="ECO:0000313" key="1">
    <source>
        <dbReference type="Ensembl" id="ENSPNAP00000039555.1"/>
    </source>
</evidence>
<dbReference type="SUPFAM" id="SSF58069">
    <property type="entry name" value="Virus ectodomain"/>
    <property type="match status" value="1"/>
</dbReference>
<dbReference type="InterPro" id="IPR018154">
    <property type="entry name" value="TLV/ENV_coat_polyprotein"/>
</dbReference>
<reference evidence="1" key="3">
    <citation type="submission" date="2025-09" db="UniProtKB">
        <authorList>
            <consortium name="Ensembl"/>
        </authorList>
    </citation>
    <scope>IDENTIFICATION</scope>
</reference>
<dbReference type="Proteomes" id="UP001501920">
    <property type="component" value="Chromosome 18"/>
</dbReference>